<dbReference type="PANTHER" id="PTHR45947:SF3">
    <property type="entry name" value="SULFOQUINOVOSYL TRANSFERASE SQD2"/>
    <property type="match status" value="1"/>
</dbReference>
<dbReference type="InterPro" id="IPR001296">
    <property type="entry name" value="Glyco_trans_1"/>
</dbReference>
<protein>
    <recommendedName>
        <fullName evidence="1">D-inositol 3-phosphate glycosyltransferase</fullName>
    </recommendedName>
</protein>
<feature type="domain" description="Glycosyl transferase family 1" evidence="3">
    <location>
        <begin position="195"/>
        <end position="335"/>
    </location>
</feature>
<dbReference type="GO" id="GO:0016740">
    <property type="term" value="F:transferase activity"/>
    <property type="evidence" value="ECO:0007669"/>
    <property type="project" value="UniProtKB-KW"/>
</dbReference>
<accession>A0ABT7C4J2</accession>
<evidence type="ECO:0000256" key="2">
    <source>
        <dbReference type="ARBA" id="ARBA00022679"/>
    </source>
</evidence>
<dbReference type="Gene3D" id="3.40.50.2000">
    <property type="entry name" value="Glycogen Phosphorylase B"/>
    <property type="match status" value="2"/>
</dbReference>
<dbReference type="InterPro" id="IPR050194">
    <property type="entry name" value="Glycosyltransferase_grp1"/>
</dbReference>
<sequence>MAGLIAQDWVEPYGGAEKVLSALIDVLPPAELACLWNDDPRWHSVLPVRESWLSRSPLRGHKAIALPLMSPTWRFELRHLQPDWVVTSSYVFAHHLSAAFPDVPRFNYVHSPARYLWAPEHDQRGDSALVKSAAPPLRALDRMAAGRTGSFAANSMFIRDRIRRAWDQDAVVIHPPVDSAQIAEVEDWAEQLTEQEHAVLESLPRDEFLLAGSRMVPYKGHAKVIEMGETLGLPVVLTGSGPEEQRLRAQAADARTKVFFLGRVTNEMLRALYQRALAFVFPPVEDFGIMPVEAMAAGCAVIANRVGGAAESVVDGETGALIDPQDALSWTAAVEIAAQVRRDATKARALEFDNEHFAAKVRAWVEPSIKV</sequence>
<dbReference type="Proteomes" id="UP001170379">
    <property type="component" value="Unassembled WGS sequence"/>
</dbReference>
<dbReference type="SUPFAM" id="SSF53756">
    <property type="entry name" value="UDP-Glycosyltransferase/glycogen phosphorylase"/>
    <property type="match status" value="1"/>
</dbReference>
<name>A0ABT7C4J2_9MICO</name>
<dbReference type="EMBL" id="PXVD01000002">
    <property type="protein sequence ID" value="MDJ1370120.1"/>
    <property type="molecule type" value="Genomic_DNA"/>
</dbReference>
<comment type="caution">
    <text evidence="4">The sequence shown here is derived from an EMBL/GenBank/DDBJ whole genome shotgun (WGS) entry which is preliminary data.</text>
</comment>
<reference evidence="4" key="2">
    <citation type="journal article" date="2022" name="Sci. Rep.">
        <title>In silico prediction of the enzymes involved in the degradation of the herbicide molinate by Gulosibacter molinativorax ON4T.</title>
        <authorList>
            <person name="Lopes A.R."/>
            <person name="Bunin E."/>
            <person name="Viana A.T."/>
            <person name="Froufe H."/>
            <person name="Munoz-Merida A."/>
            <person name="Pinho D."/>
            <person name="Figueiredo J."/>
            <person name="Barroso C."/>
            <person name="Vaz-Moreira I."/>
            <person name="Bellanger X."/>
            <person name="Egas C."/>
            <person name="Nunes O.C."/>
        </authorList>
    </citation>
    <scope>NUCLEOTIDE SEQUENCE</scope>
    <source>
        <strain evidence="4">ON4</strain>
    </source>
</reference>
<dbReference type="Pfam" id="PF00534">
    <property type="entry name" value="Glycos_transf_1"/>
    <property type="match status" value="1"/>
</dbReference>
<keyword evidence="2 4" id="KW-0808">Transferase</keyword>
<organism evidence="4 5">
    <name type="scientific">Gulosibacter molinativorax</name>
    <dbReference type="NCBI Taxonomy" id="256821"/>
    <lineage>
        <taxon>Bacteria</taxon>
        <taxon>Bacillati</taxon>
        <taxon>Actinomycetota</taxon>
        <taxon>Actinomycetes</taxon>
        <taxon>Micrococcales</taxon>
        <taxon>Microbacteriaceae</taxon>
        <taxon>Gulosibacter</taxon>
    </lineage>
</organism>
<evidence type="ECO:0000313" key="5">
    <source>
        <dbReference type="Proteomes" id="UP001170379"/>
    </source>
</evidence>
<proteinExistence type="predicted"/>
<reference evidence="4" key="1">
    <citation type="submission" date="2018-03" db="EMBL/GenBank/DDBJ databases">
        <authorList>
            <person name="Nunes O.C."/>
            <person name="Lopes A.R."/>
            <person name="Froufe H."/>
            <person name="Munoz-Merida A."/>
            <person name="Barroso C."/>
            <person name="Egas C."/>
        </authorList>
    </citation>
    <scope>NUCLEOTIDE SEQUENCE</scope>
    <source>
        <strain evidence="4">ON4</strain>
    </source>
</reference>
<gene>
    <name evidence="4" type="ORF">C7K25_01825</name>
</gene>
<dbReference type="RefSeq" id="WP_026935983.1">
    <property type="nucleotide sequence ID" value="NZ_CP028426.1"/>
</dbReference>
<evidence type="ECO:0000313" key="4">
    <source>
        <dbReference type="EMBL" id="MDJ1370120.1"/>
    </source>
</evidence>
<keyword evidence="5" id="KW-1185">Reference proteome</keyword>
<dbReference type="PANTHER" id="PTHR45947">
    <property type="entry name" value="SULFOQUINOVOSYL TRANSFERASE SQD2"/>
    <property type="match status" value="1"/>
</dbReference>
<evidence type="ECO:0000256" key="1">
    <source>
        <dbReference type="ARBA" id="ARBA00021292"/>
    </source>
</evidence>
<evidence type="ECO:0000259" key="3">
    <source>
        <dbReference type="Pfam" id="PF00534"/>
    </source>
</evidence>